<evidence type="ECO:0000313" key="2">
    <source>
        <dbReference type="Proteomes" id="UP000799118"/>
    </source>
</evidence>
<dbReference type="EMBL" id="ML769410">
    <property type="protein sequence ID" value="KAE9405345.1"/>
    <property type="molecule type" value="Genomic_DNA"/>
</dbReference>
<name>A0A6A4I9H7_9AGAR</name>
<sequence>MILGPLKSGPKSHHTLFTPVERPSIQPELSMSGCTTKDPETGEMPVFRSSADCRIAVLEAVNYLLKSVRSFEKASIILTDCLDECKKSCCELSKFLQERSMPQNHTPLFQAALQADNEDTLKILFLLIKFSAPLTRETLIDIRHACIIRDDNSLFQKLRQMKKYEDGWLSDVEKMHFSMMKVRDEIEVTVKRRHSGQPGFLASFTIPVFQKRMRGLGEVVLDFIAQGRMWRLRFSTTIDSPQSARRFPLFHQQKPSIPPNSFQVTLSLMEYSDSTPVQGTLNIPSVTFSEAPLEGEISTKPCSQLVSLSLDKRKHQKHTQSEIKTILDSMMLASGSIYIAEDGSLSGTLDASLSMPMSWPKAKSDVKLECQVQ</sequence>
<dbReference type="AlphaFoldDB" id="A0A6A4I9H7"/>
<protein>
    <submittedName>
        <fullName evidence="1">Uncharacterized protein</fullName>
    </submittedName>
</protein>
<keyword evidence="2" id="KW-1185">Reference proteome</keyword>
<evidence type="ECO:0000313" key="1">
    <source>
        <dbReference type="EMBL" id="KAE9405345.1"/>
    </source>
</evidence>
<dbReference type="Proteomes" id="UP000799118">
    <property type="component" value="Unassembled WGS sequence"/>
</dbReference>
<organism evidence="1 2">
    <name type="scientific">Gymnopus androsaceus JB14</name>
    <dbReference type="NCBI Taxonomy" id="1447944"/>
    <lineage>
        <taxon>Eukaryota</taxon>
        <taxon>Fungi</taxon>
        <taxon>Dikarya</taxon>
        <taxon>Basidiomycota</taxon>
        <taxon>Agaricomycotina</taxon>
        <taxon>Agaricomycetes</taxon>
        <taxon>Agaricomycetidae</taxon>
        <taxon>Agaricales</taxon>
        <taxon>Marasmiineae</taxon>
        <taxon>Omphalotaceae</taxon>
        <taxon>Gymnopus</taxon>
    </lineage>
</organism>
<proteinExistence type="predicted"/>
<dbReference type="OrthoDB" id="2959034at2759"/>
<accession>A0A6A4I9H7</accession>
<gene>
    <name evidence="1" type="ORF">BT96DRAFT_916266</name>
</gene>
<reference evidence="1" key="1">
    <citation type="journal article" date="2019" name="Environ. Microbiol.">
        <title>Fungal ecological strategies reflected in gene transcription - a case study of two litter decomposers.</title>
        <authorList>
            <person name="Barbi F."/>
            <person name="Kohler A."/>
            <person name="Barry K."/>
            <person name="Baskaran P."/>
            <person name="Daum C."/>
            <person name="Fauchery L."/>
            <person name="Ihrmark K."/>
            <person name="Kuo A."/>
            <person name="LaButti K."/>
            <person name="Lipzen A."/>
            <person name="Morin E."/>
            <person name="Grigoriev I.V."/>
            <person name="Henrissat B."/>
            <person name="Lindahl B."/>
            <person name="Martin F."/>
        </authorList>
    </citation>
    <scope>NUCLEOTIDE SEQUENCE</scope>
    <source>
        <strain evidence="1">JB14</strain>
    </source>
</reference>